<accession>A0A8H6IJI3</accession>
<evidence type="ECO:0000256" key="1">
    <source>
        <dbReference type="SAM" id="SignalP"/>
    </source>
</evidence>
<comment type="caution">
    <text evidence="2">The sequence shown here is derived from an EMBL/GenBank/DDBJ whole genome shotgun (WGS) entry which is preliminary data.</text>
</comment>
<reference evidence="2 3" key="1">
    <citation type="submission" date="2020-07" db="EMBL/GenBank/DDBJ databases">
        <title>Comparative genomics of pyrophilous fungi reveals a link between fire events and developmental genes.</title>
        <authorList>
            <consortium name="DOE Joint Genome Institute"/>
            <person name="Steindorff A.S."/>
            <person name="Carver A."/>
            <person name="Calhoun S."/>
            <person name="Stillman K."/>
            <person name="Liu H."/>
            <person name="Lipzen A."/>
            <person name="Pangilinan J."/>
            <person name="Labutti K."/>
            <person name="Bruns T.D."/>
            <person name="Grigoriev I.V."/>
        </authorList>
    </citation>
    <scope>NUCLEOTIDE SEQUENCE [LARGE SCALE GENOMIC DNA]</scope>
    <source>
        <strain evidence="2 3">CBS 144469</strain>
    </source>
</reference>
<dbReference type="AlphaFoldDB" id="A0A8H6IJI3"/>
<dbReference type="OrthoDB" id="2818001at2759"/>
<evidence type="ECO:0000313" key="3">
    <source>
        <dbReference type="Proteomes" id="UP000521943"/>
    </source>
</evidence>
<proteinExistence type="predicted"/>
<feature type="chain" id="PRO_5034378462" evidence="1">
    <location>
        <begin position="20"/>
        <end position="177"/>
    </location>
</feature>
<protein>
    <submittedName>
        <fullName evidence="2">Uncharacterized protein</fullName>
    </submittedName>
</protein>
<gene>
    <name evidence="2" type="ORF">DFP72DRAFT_6408</name>
</gene>
<evidence type="ECO:0000313" key="2">
    <source>
        <dbReference type="EMBL" id="KAF6766074.1"/>
    </source>
</evidence>
<sequence>MASLFLFLIVSTIASITSAIRVQNADTPSFYFVAISPGVTSVNSVLVPFMGGNANINGGGRVIQNYFYQGALTGTFNNDGQFPLRPYIDTGFTSTGSCAKYGPLSYIEGSTTNKCASFGNFWIAANEENSQLGSRLTFNWQGDFYACGWEGEIWYKMDPSEGPSDCYPIELYTVPVI</sequence>
<dbReference type="EMBL" id="JACGCI010000001">
    <property type="protein sequence ID" value="KAF6766074.1"/>
    <property type="molecule type" value="Genomic_DNA"/>
</dbReference>
<keyword evidence="3" id="KW-1185">Reference proteome</keyword>
<keyword evidence="1" id="KW-0732">Signal</keyword>
<organism evidence="2 3">
    <name type="scientific">Ephemerocybe angulata</name>
    <dbReference type="NCBI Taxonomy" id="980116"/>
    <lineage>
        <taxon>Eukaryota</taxon>
        <taxon>Fungi</taxon>
        <taxon>Dikarya</taxon>
        <taxon>Basidiomycota</taxon>
        <taxon>Agaricomycotina</taxon>
        <taxon>Agaricomycetes</taxon>
        <taxon>Agaricomycetidae</taxon>
        <taxon>Agaricales</taxon>
        <taxon>Agaricineae</taxon>
        <taxon>Psathyrellaceae</taxon>
        <taxon>Ephemerocybe</taxon>
    </lineage>
</organism>
<name>A0A8H6IJI3_9AGAR</name>
<feature type="signal peptide" evidence="1">
    <location>
        <begin position="1"/>
        <end position="19"/>
    </location>
</feature>
<dbReference type="Proteomes" id="UP000521943">
    <property type="component" value="Unassembled WGS sequence"/>
</dbReference>